<dbReference type="PANTHER" id="PTHR11886:SF91">
    <property type="entry name" value="DYNEIN LIGHT CHAIN 1, CYTOPLASMIC"/>
    <property type="match status" value="1"/>
</dbReference>
<gene>
    <name evidence="12" type="primary">LOC110192836</name>
</gene>
<dbReference type="GO" id="GO:0005868">
    <property type="term" value="C:cytoplasmic dynein complex"/>
    <property type="evidence" value="ECO:0007669"/>
    <property type="project" value="TreeGrafter"/>
</dbReference>
<evidence type="ECO:0000256" key="2">
    <source>
        <dbReference type="ARBA" id="ARBA00004245"/>
    </source>
</evidence>
<dbReference type="PANTHER" id="PTHR11886">
    <property type="entry name" value="DYNEIN LIGHT CHAIN"/>
    <property type="match status" value="1"/>
</dbReference>
<dbReference type="CDD" id="cd21452">
    <property type="entry name" value="DLC-like_DYNLL1_DYNLL2"/>
    <property type="match status" value="1"/>
</dbReference>
<dbReference type="GO" id="GO:0005634">
    <property type="term" value="C:nucleus"/>
    <property type="evidence" value="ECO:0007669"/>
    <property type="project" value="UniProtKB-SubCell"/>
</dbReference>
<name>A0A6P5IM09_PHACI</name>
<keyword evidence="11" id="KW-1185">Reference proteome</keyword>
<keyword evidence="10" id="KW-0243">Dynein</keyword>
<evidence type="ECO:0000256" key="6">
    <source>
        <dbReference type="ARBA" id="ARBA00022816"/>
    </source>
</evidence>
<evidence type="ECO:0000256" key="7">
    <source>
        <dbReference type="ARBA" id="ARBA00022927"/>
    </source>
</evidence>
<keyword evidence="4 10" id="KW-0963">Cytoplasm</keyword>
<protein>
    <recommendedName>
        <fullName evidence="10">Dynein light chain</fullName>
    </recommendedName>
</protein>
<keyword evidence="5 10" id="KW-0493">Microtubule</keyword>
<evidence type="ECO:0000256" key="5">
    <source>
        <dbReference type="ARBA" id="ARBA00022701"/>
    </source>
</evidence>
<dbReference type="GO" id="GO:0015031">
    <property type="term" value="P:protein transport"/>
    <property type="evidence" value="ECO:0007669"/>
    <property type="project" value="UniProtKB-KW"/>
</dbReference>
<dbReference type="SUPFAM" id="SSF54648">
    <property type="entry name" value="DLC"/>
    <property type="match status" value="1"/>
</dbReference>
<evidence type="ECO:0000256" key="9">
    <source>
        <dbReference type="ARBA" id="ARBA00023242"/>
    </source>
</evidence>
<dbReference type="Gene3D" id="3.30.740.10">
    <property type="entry name" value="Protein Inhibitor Of Neuronal Nitric Oxide Synthase"/>
    <property type="match status" value="1"/>
</dbReference>
<dbReference type="Proteomes" id="UP000515140">
    <property type="component" value="Unplaced"/>
</dbReference>
<organism evidence="11 12">
    <name type="scientific">Phascolarctos cinereus</name>
    <name type="common">Koala</name>
    <dbReference type="NCBI Taxonomy" id="38626"/>
    <lineage>
        <taxon>Eukaryota</taxon>
        <taxon>Metazoa</taxon>
        <taxon>Chordata</taxon>
        <taxon>Craniata</taxon>
        <taxon>Vertebrata</taxon>
        <taxon>Euteleostomi</taxon>
        <taxon>Mammalia</taxon>
        <taxon>Metatheria</taxon>
        <taxon>Diprotodontia</taxon>
        <taxon>Phascolarctidae</taxon>
        <taxon>Phascolarctos</taxon>
    </lineage>
</organism>
<evidence type="ECO:0000256" key="1">
    <source>
        <dbReference type="ARBA" id="ARBA00004123"/>
    </source>
</evidence>
<dbReference type="KEGG" id="pcw:110192836"/>
<dbReference type="AlphaFoldDB" id="A0A6P5IM09"/>
<keyword evidence="9" id="KW-0539">Nucleus</keyword>
<evidence type="ECO:0000256" key="4">
    <source>
        <dbReference type="ARBA" id="ARBA00022490"/>
    </source>
</evidence>
<evidence type="ECO:0000313" key="11">
    <source>
        <dbReference type="Proteomes" id="UP000515140"/>
    </source>
</evidence>
<sequence length="88" mass="10261">MCDHKAIVRNADMLEEMQQESMECATQALEKHSVEKNVAAHVKKELEKYSRTWHCIMRKNFGSCMMHKAKCFIYFYLGQAAILLFKSA</sequence>
<dbReference type="GeneID" id="110192836"/>
<evidence type="ECO:0000313" key="12">
    <source>
        <dbReference type="RefSeq" id="XP_020819891.1"/>
    </source>
</evidence>
<dbReference type="InParanoid" id="A0A6P5IM09"/>
<keyword evidence="8 10" id="KW-0206">Cytoskeleton</keyword>
<proteinExistence type="inferred from homology"/>
<keyword evidence="7" id="KW-0653">Protein transport</keyword>
<dbReference type="GO" id="GO:0045505">
    <property type="term" value="F:dynein intermediate chain binding"/>
    <property type="evidence" value="ECO:0007669"/>
    <property type="project" value="TreeGrafter"/>
</dbReference>
<comment type="subcellular location">
    <subcellularLocation>
        <location evidence="2 10">Cytoplasm</location>
        <location evidence="2 10">Cytoskeleton</location>
    </subcellularLocation>
    <subcellularLocation>
        <location evidence="1">Nucleus</location>
    </subcellularLocation>
</comment>
<dbReference type="GO" id="GO:0051028">
    <property type="term" value="P:mRNA transport"/>
    <property type="evidence" value="ECO:0007669"/>
    <property type="project" value="UniProtKB-KW"/>
</dbReference>
<dbReference type="Pfam" id="PF01221">
    <property type="entry name" value="Dynein_light"/>
    <property type="match status" value="1"/>
</dbReference>
<dbReference type="GO" id="GO:0005929">
    <property type="term" value="C:cilium"/>
    <property type="evidence" value="ECO:0007669"/>
    <property type="project" value="GOC"/>
</dbReference>
<keyword evidence="6" id="KW-0509">mRNA transport</keyword>
<dbReference type="SMART" id="SM01375">
    <property type="entry name" value="Dynein_light"/>
    <property type="match status" value="1"/>
</dbReference>
<reference evidence="12" key="1">
    <citation type="submission" date="2025-08" db="UniProtKB">
        <authorList>
            <consortium name="RefSeq"/>
        </authorList>
    </citation>
    <scope>IDENTIFICATION</scope>
    <source>
        <tissue evidence="12">Spleen</tissue>
    </source>
</reference>
<evidence type="ECO:0000256" key="8">
    <source>
        <dbReference type="ARBA" id="ARBA00023212"/>
    </source>
</evidence>
<dbReference type="InterPro" id="IPR001372">
    <property type="entry name" value="Dynein_light_chain_typ-1/2"/>
</dbReference>
<evidence type="ECO:0000256" key="3">
    <source>
        <dbReference type="ARBA" id="ARBA00022448"/>
    </source>
</evidence>
<dbReference type="FunFam" id="3.30.740.10:FF:000005">
    <property type="entry name" value="Dynein light chain"/>
    <property type="match status" value="1"/>
</dbReference>
<dbReference type="GO" id="GO:0005874">
    <property type="term" value="C:microtubule"/>
    <property type="evidence" value="ECO:0007669"/>
    <property type="project" value="UniProtKB-KW"/>
</dbReference>
<keyword evidence="3" id="KW-0813">Transport</keyword>
<comment type="similarity">
    <text evidence="10">Belongs to the dynein light chain family.</text>
</comment>
<dbReference type="GO" id="GO:0044458">
    <property type="term" value="P:motile cilium assembly"/>
    <property type="evidence" value="ECO:0007669"/>
    <property type="project" value="TreeGrafter"/>
</dbReference>
<keyword evidence="10" id="KW-0505">Motor protein</keyword>
<accession>A0A6P5IM09</accession>
<dbReference type="InterPro" id="IPR037177">
    <property type="entry name" value="DLC_sf"/>
</dbReference>
<evidence type="ECO:0000256" key="10">
    <source>
        <dbReference type="RuleBase" id="RU365010"/>
    </source>
</evidence>
<dbReference type="GO" id="GO:0035721">
    <property type="term" value="P:intraciliary retrograde transport"/>
    <property type="evidence" value="ECO:0007669"/>
    <property type="project" value="TreeGrafter"/>
</dbReference>
<dbReference type="RefSeq" id="XP_020819891.1">
    <property type="nucleotide sequence ID" value="XM_020964232.1"/>
</dbReference>